<gene>
    <name evidence="2" type="primary">LOC107811686</name>
</gene>
<reference evidence="2" key="2">
    <citation type="submission" date="2025-08" db="UniProtKB">
        <authorList>
            <consortium name="RefSeq"/>
        </authorList>
    </citation>
    <scope>IDENTIFICATION</scope>
    <source>
        <tissue evidence="2">Leaf</tissue>
    </source>
</reference>
<accession>A0AC58T3I7</accession>
<keyword evidence="1" id="KW-1185">Reference proteome</keyword>
<name>A0AC58T3I7_TOBAC</name>
<evidence type="ECO:0000313" key="1">
    <source>
        <dbReference type="Proteomes" id="UP000790787"/>
    </source>
</evidence>
<sequence>MATKKNGGREKRKERDCYWKSSTNDVAFSTHAVALTTFILLQIAIYDKVSKTAIAIVTVAWLRVAMIPVAANDVAFSTHVVALTAFTLLQIAIYDKVSKTAIALVTVAWLSVAMILVAANDVTFSTHAAALITFTLYHIAIYDRGNQKVPKTAIAIVTVSWLSVAVCIFVAFPKYSWLFLVSCFNTLQVVMTVIKYIPHAVMNFRRKSTIGFSIGNILLDLFGGLTNYGQMAVQSTDQHSLVNFYGNIGKTLLSLVSIFLDILFIVQHYVLYPSRKEVASLDFDVVSKNPLLKSSDHPHTLR</sequence>
<protein>
    <submittedName>
        <fullName evidence="2">Cystinosin homolog</fullName>
    </submittedName>
</protein>
<dbReference type="RefSeq" id="XP_075091801.1">
    <property type="nucleotide sequence ID" value="XM_075235700.1"/>
</dbReference>
<dbReference type="Proteomes" id="UP000790787">
    <property type="component" value="Chromosome 17"/>
</dbReference>
<evidence type="ECO:0000313" key="2">
    <source>
        <dbReference type="RefSeq" id="XP_075091801.1"/>
    </source>
</evidence>
<organism evidence="1 2">
    <name type="scientific">Nicotiana tabacum</name>
    <name type="common">Common tobacco</name>
    <dbReference type="NCBI Taxonomy" id="4097"/>
    <lineage>
        <taxon>Eukaryota</taxon>
        <taxon>Viridiplantae</taxon>
        <taxon>Streptophyta</taxon>
        <taxon>Embryophyta</taxon>
        <taxon>Tracheophyta</taxon>
        <taxon>Spermatophyta</taxon>
        <taxon>Magnoliopsida</taxon>
        <taxon>eudicotyledons</taxon>
        <taxon>Gunneridae</taxon>
        <taxon>Pentapetalae</taxon>
        <taxon>asterids</taxon>
        <taxon>lamiids</taxon>
        <taxon>Solanales</taxon>
        <taxon>Solanaceae</taxon>
        <taxon>Nicotianoideae</taxon>
        <taxon>Nicotianeae</taxon>
        <taxon>Nicotiana</taxon>
    </lineage>
</organism>
<proteinExistence type="predicted"/>
<reference evidence="1" key="1">
    <citation type="journal article" date="2014" name="Nat. Commun.">
        <title>The tobacco genome sequence and its comparison with those of tomato and potato.</title>
        <authorList>
            <person name="Sierro N."/>
            <person name="Battey J.N."/>
            <person name="Ouadi S."/>
            <person name="Bakaher N."/>
            <person name="Bovet L."/>
            <person name="Willig A."/>
            <person name="Goepfert S."/>
            <person name="Peitsch M.C."/>
            <person name="Ivanov N.V."/>
        </authorList>
    </citation>
    <scope>NUCLEOTIDE SEQUENCE [LARGE SCALE GENOMIC DNA]</scope>
</reference>